<evidence type="ECO:0000313" key="2">
    <source>
        <dbReference type="EMBL" id="CAJ0596026.1"/>
    </source>
</evidence>
<sequence>MKWALIAPLLLFKIGTVISVCEGMDSKDPLVKKLADEGCNSHCKAKKMGSGSCKKMGVHKACMCISSAPLYLD</sequence>
<dbReference type="Gene3D" id="3.30.30.110">
    <property type="entry name" value="Antibacterial factor-related peptide"/>
    <property type="match status" value="1"/>
</dbReference>
<organism evidence="2 3">
    <name type="scientific">Cylicocyclus nassatus</name>
    <name type="common">Nematode worm</name>
    <dbReference type="NCBI Taxonomy" id="53992"/>
    <lineage>
        <taxon>Eukaryota</taxon>
        <taxon>Metazoa</taxon>
        <taxon>Ecdysozoa</taxon>
        <taxon>Nematoda</taxon>
        <taxon>Chromadorea</taxon>
        <taxon>Rhabditida</taxon>
        <taxon>Rhabditina</taxon>
        <taxon>Rhabditomorpha</taxon>
        <taxon>Strongyloidea</taxon>
        <taxon>Strongylidae</taxon>
        <taxon>Cylicocyclus</taxon>
    </lineage>
</organism>
<proteinExistence type="predicted"/>
<evidence type="ECO:0000256" key="1">
    <source>
        <dbReference type="SAM" id="SignalP"/>
    </source>
</evidence>
<gene>
    <name evidence="2" type="ORF">CYNAS_LOCUS8009</name>
</gene>
<dbReference type="AlphaFoldDB" id="A0AA36GPN0"/>
<evidence type="ECO:0000313" key="3">
    <source>
        <dbReference type="Proteomes" id="UP001176961"/>
    </source>
</evidence>
<dbReference type="EMBL" id="CATQJL010000112">
    <property type="protein sequence ID" value="CAJ0596026.1"/>
    <property type="molecule type" value="Genomic_DNA"/>
</dbReference>
<dbReference type="InterPro" id="IPR038204">
    <property type="entry name" value="Abf-1/2_sf"/>
</dbReference>
<name>A0AA36GPN0_CYLNA</name>
<reference evidence="2" key="1">
    <citation type="submission" date="2023-07" db="EMBL/GenBank/DDBJ databases">
        <authorList>
            <consortium name="CYATHOMIX"/>
        </authorList>
    </citation>
    <scope>NUCLEOTIDE SEQUENCE</scope>
    <source>
        <strain evidence="2">N/A</strain>
    </source>
</reference>
<comment type="caution">
    <text evidence="2">The sequence shown here is derived from an EMBL/GenBank/DDBJ whole genome shotgun (WGS) entry which is preliminary data.</text>
</comment>
<keyword evidence="1" id="KW-0732">Signal</keyword>
<feature type="signal peptide" evidence="1">
    <location>
        <begin position="1"/>
        <end position="19"/>
    </location>
</feature>
<dbReference type="Proteomes" id="UP001176961">
    <property type="component" value="Unassembled WGS sequence"/>
</dbReference>
<feature type="chain" id="PRO_5041254277" evidence="1">
    <location>
        <begin position="20"/>
        <end position="73"/>
    </location>
</feature>
<accession>A0AA36GPN0</accession>
<keyword evidence="3" id="KW-1185">Reference proteome</keyword>
<protein>
    <submittedName>
        <fullName evidence="2">Uncharacterized protein</fullName>
    </submittedName>
</protein>